<gene>
    <name evidence="1" type="ORF">S03H2_52352</name>
</gene>
<organism evidence="1">
    <name type="scientific">marine sediment metagenome</name>
    <dbReference type="NCBI Taxonomy" id="412755"/>
    <lineage>
        <taxon>unclassified sequences</taxon>
        <taxon>metagenomes</taxon>
        <taxon>ecological metagenomes</taxon>
    </lineage>
</organism>
<feature type="non-terminal residue" evidence="1">
    <location>
        <position position="49"/>
    </location>
</feature>
<dbReference type="EMBL" id="BARU01033253">
    <property type="protein sequence ID" value="GAH65297.1"/>
    <property type="molecule type" value="Genomic_DNA"/>
</dbReference>
<dbReference type="AlphaFoldDB" id="X1H7C1"/>
<proteinExistence type="predicted"/>
<evidence type="ECO:0000313" key="1">
    <source>
        <dbReference type="EMBL" id="GAH65297.1"/>
    </source>
</evidence>
<accession>X1H7C1</accession>
<comment type="caution">
    <text evidence="1">The sequence shown here is derived from an EMBL/GenBank/DDBJ whole genome shotgun (WGS) entry which is preliminary data.</text>
</comment>
<reference evidence="1" key="1">
    <citation type="journal article" date="2014" name="Front. Microbiol.">
        <title>High frequency of phylogenetically diverse reductive dehalogenase-homologous genes in deep subseafloor sedimentary metagenomes.</title>
        <authorList>
            <person name="Kawai M."/>
            <person name="Futagami T."/>
            <person name="Toyoda A."/>
            <person name="Takaki Y."/>
            <person name="Nishi S."/>
            <person name="Hori S."/>
            <person name="Arai W."/>
            <person name="Tsubouchi T."/>
            <person name="Morono Y."/>
            <person name="Uchiyama I."/>
            <person name="Ito T."/>
            <person name="Fujiyama A."/>
            <person name="Inagaki F."/>
            <person name="Takami H."/>
        </authorList>
    </citation>
    <scope>NUCLEOTIDE SEQUENCE</scope>
    <source>
        <strain evidence="1">Expedition CK06-06</strain>
    </source>
</reference>
<sequence length="49" mass="5803">MSKSFRAFIAEQDAEYVYHIKSTRHLHDDDIFGKLQIGMLGYDLRSLER</sequence>
<protein>
    <submittedName>
        <fullName evidence="1">Uncharacterized protein</fullName>
    </submittedName>
</protein>
<name>X1H7C1_9ZZZZ</name>